<name>A0ACD4RGA3_9BACI</name>
<reference evidence="2" key="1">
    <citation type="journal article" date="2025" name="Aquaculture">
        <title>Assessment of the bioflocculant production and safety properties of Metabacillus hrfriensis sp. nov. based on phenotypic and whole-genome sequencing analysis.</title>
        <authorList>
            <person name="Zhang R."/>
            <person name="Zhao Z."/>
            <person name="Luo L."/>
            <person name="Wang S."/>
            <person name="Guo K."/>
            <person name="Xu W."/>
        </authorList>
    </citation>
    <scope>NUCLEOTIDE SEQUENCE [LARGE SCALE GENOMIC DNA]</scope>
    <source>
        <strain evidence="2">CT-WN-B3</strain>
    </source>
</reference>
<keyword evidence="2" id="KW-1185">Reference proteome</keyword>
<organism evidence="1 2">
    <name type="scientific">Metabacillus hrfriensis</name>
    <dbReference type="NCBI Taxonomy" id="3048891"/>
    <lineage>
        <taxon>Bacteria</taxon>
        <taxon>Bacillati</taxon>
        <taxon>Bacillota</taxon>
        <taxon>Bacilli</taxon>
        <taxon>Bacillales</taxon>
        <taxon>Bacillaceae</taxon>
        <taxon>Metabacillus</taxon>
    </lineage>
</organism>
<accession>A0ACD4RGA3</accession>
<gene>
    <name evidence="1" type="ORF">QLQ22_09380</name>
</gene>
<proteinExistence type="predicted"/>
<evidence type="ECO:0000313" key="2">
    <source>
        <dbReference type="Proteomes" id="UP001226091"/>
    </source>
</evidence>
<sequence length="72" mass="7759">MAKTLELQFLNEEGKQVKINIDSPKEPVIESDVSKAMDLILASSAFTSPGGDVISKKGARIVERNLTDLTIG</sequence>
<dbReference type="Proteomes" id="UP001226091">
    <property type="component" value="Chromosome"/>
</dbReference>
<dbReference type="EMBL" id="CP126116">
    <property type="protein sequence ID" value="WHZ59516.1"/>
    <property type="molecule type" value="Genomic_DNA"/>
</dbReference>
<evidence type="ECO:0000313" key="1">
    <source>
        <dbReference type="EMBL" id="WHZ59516.1"/>
    </source>
</evidence>
<protein>
    <submittedName>
        <fullName evidence="1">DUF2922 domain-containing protein</fullName>
    </submittedName>
</protein>